<feature type="transmembrane region" description="Helical" evidence="7">
    <location>
        <begin position="264"/>
        <end position="286"/>
    </location>
</feature>
<feature type="transmembrane region" description="Helical" evidence="7">
    <location>
        <begin position="73"/>
        <end position="94"/>
    </location>
</feature>
<gene>
    <name evidence="9" type="ORF">O9H85_00290</name>
</gene>
<dbReference type="SUPFAM" id="SSF160964">
    <property type="entry name" value="MalF N-terminal region-like"/>
    <property type="match status" value="1"/>
</dbReference>
<dbReference type="Pfam" id="PF00528">
    <property type="entry name" value="BPD_transp_1"/>
    <property type="match status" value="1"/>
</dbReference>
<feature type="transmembrane region" description="Helical" evidence="7">
    <location>
        <begin position="205"/>
        <end position="226"/>
    </location>
</feature>
<dbReference type="PANTHER" id="PTHR30193:SF37">
    <property type="entry name" value="INNER MEMBRANE ABC TRANSPORTER PERMEASE PROTEIN YCJO"/>
    <property type="match status" value="1"/>
</dbReference>
<dbReference type="RefSeq" id="WP_269879275.1">
    <property type="nucleotide sequence ID" value="NZ_JAQAGZ010000001.1"/>
</dbReference>
<keyword evidence="4 7" id="KW-0812">Transmembrane</keyword>
<evidence type="ECO:0000313" key="9">
    <source>
        <dbReference type="EMBL" id="MCZ8510900.1"/>
    </source>
</evidence>
<keyword evidence="2 7" id="KW-0813">Transport</keyword>
<dbReference type="Gene3D" id="1.10.3720.10">
    <property type="entry name" value="MetI-like"/>
    <property type="match status" value="1"/>
</dbReference>
<dbReference type="InterPro" id="IPR000515">
    <property type="entry name" value="MetI-like"/>
</dbReference>
<dbReference type="PROSITE" id="PS50928">
    <property type="entry name" value="ABC_TM1"/>
    <property type="match status" value="1"/>
</dbReference>
<dbReference type="EMBL" id="JAQAGZ010000001">
    <property type="protein sequence ID" value="MCZ8510900.1"/>
    <property type="molecule type" value="Genomic_DNA"/>
</dbReference>
<sequence length="295" mass="33027">MKSVWRKVRPYVYILPALLPLLVFVYYPLYRSLQISFLQWNMVSPNPKWVGLSNYTNLLTSDEFWIAVKNTGFYALILLIGLFAAPFLVAFAVTRANSKWASFYKGAIFTPTVLSLSVSSIVFLWLLNPVIGVINHTLAAVGISGVNWLSDPFWAKWAVSLSVTWKEFGYNFIVLLAGLLAIPQEMSESARVQGLRSNFGLLRKIIIPMASGTLIYVFVTAIVVGIQDVFVPVEMLTNGGPNQSTSNLVFLVYQYGFQFFKSGLASATAIITFIAFLLLIIVQALVMDRRAYYEN</sequence>
<evidence type="ECO:0000256" key="5">
    <source>
        <dbReference type="ARBA" id="ARBA00022989"/>
    </source>
</evidence>
<evidence type="ECO:0000256" key="1">
    <source>
        <dbReference type="ARBA" id="ARBA00004651"/>
    </source>
</evidence>
<evidence type="ECO:0000313" key="10">
    <source>
        <dbReference type="Proteomes" id="UP001527882"/>
    </source>
</evidence>
<comment type="caution">
    <text evidence="9">The sequence shown here is derived from an EMBL/GenBank/DDBJ whole genome shotgun (WGS) entry which is preliminary data.</text>
</comment>
<keyword evidence="5 7" id="KW-1133">Transmembrane helix</keyword>
<organism evidence="9 10">
    <name type="scientific">Paenibacillus gyeongsangnamensis</name>
    <dbReference type="NCBI Taxonomy" id="3388067"/>
    <lineage>
        <taxon>Bacteria</taxon>
        <taxon>Bacillati</taxon>
        <taxon>Bacillota</taxon>
        <taxon>Bacilli</taxon>
        <taxon>Bacillales</taxon>
        <taxon>Paenibacillaceae</taxon>
        <taxon>Paenibacillus</taxon>
    </lineage>
</organism>
<dbReference type="SUPFAM" id="SSF161098">
    <property type="entry name" value="MetI-like"/>
    <property type="match status" value="1"/>
</dbReference>
<dbReference type="InterPro" id="IPR035906">
    <property type="entry name" value="MetI-like_sf"/>
</dbReference>
<keyword evidence="10" id="KW-1185">Reference proteome</keyword>
<evidence type="ECO:0000259" key="8">
    <source>
        <dbReference type="PROSITE" id="PS50928"/>
    </source>
</evidence>
<feature type="transmembrane region" description="Helical" evidence="7">
    <location>
        <begin position="12"/>
        <end position="30"/>
    </location>
</feature>
<feature type="domain" description="ABC transmembrane type-1" evidence="8">
    <location>
        <begin position="68"/>
        <end position="283"/>
    </location>
</feature>
<feature type="transmembrane region" description="Helical" evidence="7">
    <location>
        <begin position="106"/>
        <end position="127"/>
    </location>
</feature>
<comment type="subcellular location">
    <subcellularLocation>
        <location evidence="1 7">Cell membrane</location>
        <topology evidence="1 7">Multi-pass membrane protein</topology>
    </subcellularLocation>
</comment>
<evidence type="ECO:0000256" key="6">
    <source>
        <dbReference type="ARBA" id="ARBA00023136"/>
    </source>
</evidence>
<name>A0ABT4Q1Z2_9BACL</name>
<evidence type="ECO:0000256" key="7">
    <source>
        <dbReference type="RuleBase" id="RU363032"/>
    </source>
</evidence>
<proteinExistence type="inferred from homology"/>
<evidence type="ECO:0000256" key="2">
    <source>
        <dbReference type="ARBA" id="ARBA00022448"/>
    </source>
</evidence>
<evidence type="ECO:0000256" key="4">
    <source>
        <dbReference type="ARBA" id="ARBA00022692"/>
    </source>
</evidence>
<dbReference type="InterPro" id="IPR051393">
    <property type="entry name" value="ABC_transporter_permease"/>
</dbReference>
<keyword evidence="6 7" id="KW-0472">Membrane</keyword>
<comment type="similarity">
    <text evidence="7">Belongs to the binding-protein-dependent transport system permease family.</text>
</comment>
<feature type="transmembrane region" description="Helical" evidence="7">
    <location>
        <begin position="168"/>
        <end position="184"/>
    </location>
</feature>
<dbReference type="Proteomes" id="UP001527882">
    <property type="component" value="Unassembled WGS sequence"/>
</dbReference>
<dbReference type="CDD" id="cd06261">
    <property type="entry name" value="TM_PBP2"/>
    <property type="match status" value="1"/>
</dbReference>
<accession>A0ABT4Q1Z2</accession>
<evidence type="ECO:0000256" key="3">
    <source>
        <dbReference type="ARBA" id="ARBA00022475"/>
    </source>
</evidence>
<keyword evidence="3" id="KW-1003">Cell membrane</keyword>
<reference evidence="9 10" key="1">
    <citation type="submission" date="2022-12" db="EMBL/GenBank/DDBJ databases">
        <title>Draft genome sequence of Paenibacillus sp. dW9.</title>
        <authorList>
            <person name="Choi E.-W."/>
            <person name="Kim D.-U."/>
        </authorList>
    </citation>
    <scope>NUCLEOTIDE SEQUENCE [LARGE SCALE GENOMIC DNA]</scope>
    <source>
        <strain evidence="10">dW9</strain>
    </source>
</reference>
<dbReference type="PANTHER" id="PTHR30193">
    <property type="entry name" value="ABC TRANSPORTER PERMEASE PROTEIN"/>
    <property type="match status" value="1"/>
</dbReference>
<protein>
    <submittedName>
        <fullName evidence="9">Sugar ABC transporter permease</fullName>
    </submittedName>
</protein>